<dbReference type="AlphaFoldDB" id="A0A0C9YAL9"/>
<evidence type="ECO:0000256" key="1">
    <source>
        <dbReference type="SAM" id="MobiDB-lite"/>
    </source>
</evidence>
<feature type="region of interest" description="Disordered" evidence="1">
    <location>
        <begin position="39"/>
        <end position="67"/>
    </location>
</feature>
<feature type="non-terminal residue" evidence="2">
    <location>
        <position position="1"/>
    </location>
</feature>
<evidence type="ECO:0000313" key="2">
    <source>
        <dbReference type="EMBL" id="KIK11019.1"/>
    </source>
</evidence>
<keyword evidence="3" id="KW-1185">Reference proteome</keyword>
<dbReference type="OrthoDB" id="3265515at2759"/>
<reference evidence="2 3" key="1">
    <citation type="submission" date="2014-04" db="EMBL/GenBank/DDBJ databases">
        <authorList>
            <consortium name="DOE Joint Genome Institute"/>
            <person name="Kuo A."/>
            <person name="Kohler A."/>
            <person name="Costa M.D."/>
            <person name="Nagy L.G."/>
            <person name="Floudas D."/>
            <person name="Copeland A."/>
            <person name="Barry K.W."/>
            <person name="Cichocki N."/>
            <person name="Veneault-Fourrey C."/>
            <person name="LaButti K."/>
            <person name="Lindquist E.A."/>
            <person name="Lipzen A."/>
            <person name="Lundell T."/>
            <person name="Morin E."/>
            <person name="Murat C."/>
            <person name="Sun H."/>
            <person name="Tunlid A."/>
            <person name="Henrissat B."/>
            <person name="Grigoriev I.V."/>
            <person name="Hibbett D.S."/>
            <person name="Martin F."/>
            <person name="Nordberg H.P."/>
            <person name="Cantor M.N."/>
            <person name="Hua S.X."/>
        </authorList>
    </citation>
    <scope>NUCLEOTIDE SEQUENCE [LARGE SCALE GENOMIC DNA]</scope>
    <source>
        <strain evidence="2 3">441</strain>
    </source>
</reference>
<dbReference type="HOGENOM" id="CLU_2819604_0_0_1"/>
<dbReference type="EMBL" id="KN834328">
    <property type="protein sequence ID" value="KIK11019.1"/>
    <property type="molecule type" value="Genomic_DNA"/>
</dbReference>
<proteinExistence type="predicted"/>
<feature type="compositionally biased region" description="Basic residues" evidence="1">
    <location>
        <begin position="43"/>
        <end position="54"/>
    </location>
</feature>
<feature type="non-terminal residue" evidence="2">
    <location>
        <position position="67"/>
    </location>
</feature>
<evidence type="ECO:0000313" key="3">
    <source>
        <dbReference type="Proteomes" id="UP000054018"/>
    </source>
</evidence>
<gene>
    <name evidence="2" type="ORF">PISMIDRAFT_82986</name>
</gene>
<reference evidence="3" key="2">
    <citation type="submission" date="2015-01" db="EMBL/GenBank/DDBJ databases">
        <title>Evolutionary Origins and Diversification of the Mycorrhizal Mutualists.</title>
        <authorList>
            <consortium name="DOE Joint Genome Institute"/>
            <consortium name="Mycorrhizal Genomics Consortium"/>
            <person name="Kohler A."/>
            <person name="Kuo A."/>
            <person name="Nagy L.G."/>
            <person name="Floudas D."/>
            <person name="Copeland A."/>
            <person name="Barry K.W."/>
            <person name="Cichocki N."/>
            <person name="Veneault-Fourrey C."/>
            <person name="LaButti K."/>
            <person name="Lindquist E.A."/>
            <person name="Lipzen A."/>
            <person name="Lundell T."/>
            <person name="Morin E."/>
            <person name="Murat C."/>
            <person name="Riley R."/>
            <person name="Ohm R."/>
            <person name="Sun H."/>
            <person name="Tunlid A."/>
            <person name="Henrissat B."/>
            <person name="Grigoriev I.V."/>
            <person name="Hibbett D.S."/>
            <person name="Martin F."/>
        </authorList>
    </citation>
    <scope>NUCLEOTIDE SEQUENCE [LARGE SCALE GENOMIC DNA]</scope>
    <source>
        <strain evidence="3">441</strain>
    </source>
</reference>
<accession>A0A0C9YAL9</accession>
<name>A0A0C9YAL9_9AGAM</name>
<sequence>AKIATSGPQKSSRLRRLPAYLQTEGLPESISAAVRAQREASRKRWTKNWHKSPRHALASKFKADNPS</sequence>
<dbReference type="Proteomes" id="UP000054018">
    <property type="component" value="Unassembled WGS sequence"/>
</dbReference>
<protein>
    <submittedName>
        <fullName evidence="2">Uncharacterized protein</fullName>
    </submittedName>
</protein>
<organism evidence="2 3">
    <name type="scientific">Pisolithus microcarpus 441</name>
    <dbReference type="NCBI Taxonomy" id="765257"/>
    <lineage>
        <taxon>Eukaryota</taxon>
        <taxon>Fungi</taxon>
        <taxon>Dikarya</taxon>
        <taxon>Basidiomycota</taxon>
        <taxon>Agaricomycotina</taxon>
        <taxon>Agaricomycetes</taxon>
        <taxon>Agaricomycetidae</taxon>
        <taxon>Boletales</taxon>
        <taxon>Sclerodermatineae</taxon>
        <taxon>Pisolithaceae</taxon>
        <taxon>Pisolithus</taxon>
    </lineage>
</organism>